<evidence type="ECO:0000256" key="2">
    <source>
        <dbReference type="SAM" id="MobiDB-lite"/>
    </source>
</evidence>
<evidence type="ECO:0000313" key="4">
    <source>
        <dbReference type="EMBL" id="GLI28523.1"/>
    </source>
</evidence>
<dbReference type="PANTHER" id="PTHR43037">
    <property type="entry name" value="UNNAMED PRODUCT-RELATED"/>
    <property type="match status" value="1"/>
</dbReference>
<dbReference type="Gene3D" id="3.40.50.1820">
    <property type="entry name" value="alpha/beta hydrolase"/>
    <property type="match status" value="1"/>
</dbReference>
<evidence type="ECO:0000256" key="3">
    <source>
        <dbReference type="SAM" id="Phobius"/>
    </source>
</evidence>
<evidence type="ECO:0000256" key="1">
    <source>
        <dbReference type="ARBA" id="ARBA00022729"/>
    </source>
</evidence>
<evidence type="ECO:0000313" key="5">
    <source>
        <dbReference type="Proteomes" id="UP001144396"/>
    </source>
</evidence>
<name>A0A9W6D2R2_9MICO</name>
<proteinExistence type="predicted"/>
<dbReference type="InterPro" id="IPR050955">
    <property type="entry name" value="Plant_Biomass_Hydrol_Est"/>
</dbReference>
<accession>A0A9W6D2R2</accession>
<comment type="caution">
    <text evidence="4">The sequence shown here is derived from an EMBL/GenBank/DDBJ whole genome shotgun (WGS) entry which is preliminary data.</text>
</comment>
<dbReference type="PANTHER" id="PTHR43037:SF1">
    <property type="entry name" value="BLL1128 PROTEIN"/>
    <property type="match status" value="1"/>
</dbReference>
<sequence>MADTAAPTTSPTGATTSAAPKRRRSRLRRALIVAGSILGGLVLVIGGLGAWFLYSPAPAEPELAASVEQHTITVDGLERTYTTVVPDDLPADAPLVLAFHGSNADSAAMRTVAGYRFDELAVERGFVMAYPDGYEQTWHGCRAETPYPARIDDIDDVAFAEAIVGAAASDLGIDTSRVYATGLSNGGHMAIRLGAERPDLISGVAAFAAAQPAPANDTCEWSGEAVPTMFVLGTADPINPYEGGEAGTLAGSLGDVYSAEESARVIAERNGVAGEPVVERTGDDVVRTAYGDDTDAAVVLYTVEDGGHVVPNPVYAQPRVMGATTAHLDGPLVAWEFFAASER</sequence>
<organism evidence="4 5">
    <name type="scientific">Agromyces rhizosphaerae</name>
    <dbReference type="NCBI Taxonomy" id="88374"/>
    <lineage>
        <taxon>Bacteria</taxon>
        <taxon>Bacillati</taxon>
        <taxon>Actinomycetota</taxon>
        <taxon>Actinomycetes</taxon>
        <taxon>Micrococcales</taxon>
        <taxon>Microbacteriaceae</taxon>
        <taxon>Agromyces</taxon>
    </lineage>
</organism>
<keyword evidence="3" id="KW-0812">Transmembrane</keyword>
<dbReference type="EMBL" id="BSDP01000001">
    <property type="protein sequence ID" value="GLI28523.1"/>
    <property type="molecule type" value="Genomic_DNA"/>
</dbReference>
<dbReference type="InterPro" id="IPR029058">
    <property type="entry name" value="AB_hydrolase_fold"/>
</dbReference>
<keyword evidence="5" id="KW-1185">Reference proteome</keyword>
<feature type="compositionally biased region" description="Low complexity" evidence="2">
    <location>
        <begin position="1"/>
        <end position="19"/>
    </location>
</feature>
<feature type="transmembrane region" description="Helical" evidence="3">
    <location>
        <begin position="30"/>
        <end position="54"/>
    </location>
</feature>
<keyword evidence="3" id="KW-0472">Membrane</keyword>
<feature type="region of interest" description="Disordered" evidence="2">
    <location>
        <begin position="1"/>
        <end position="22"/>
    </location>
</feature>
<keyword evidence="3" id="KW-1133">Transmembrane helix</keyword>
<gene>
    <name evidence="4" type="ORF">ARHIZOSPH14_27650</name>
</gene>
<dbReference type="RefSeq" id="WP_281885970.1">
    <property type="nucleotide sequence ID" value="NZ_BSDP01000001.1"/>
</dbReference>
<dbReference type="SUPFAM" id="SSF53474">
    <property type="entry name" value="alpha/beta-Hydrolases"/>
    <property type="match status" value="1"/>
</dbReference>
<reference evidence="4" key="1">
    <citation type="submission" date="2022-12" db="EMBL/GenBank/DDBJ databases">
        <title>Reference genome sequencing for broad-spectrum identification of bacterial and archaeal isolates by mass spectrometry.</title>
        <authorList>
            <person name="Sekiguchi Y."/>
            <person name="Tourlousse D.M."/>
        </authorList>
    </citation>
    <scope>NUCLEOTIDE SEQUENCE</scope>
    <source>
        <strain evidence="4">14</strain>
    </source>
</reference>
<keyword evidence="1" id="KW-0732">Signal</keyword>
<dbReference type="AlphaFoldDB" id="A0A9W6D2R2"/>
<protein>
    <recommendedName>
        <fullName evidence="6">Polyhydroxybutyrate depolymerase</fullName>
    </recommendedName>
</protein>
<evidence type="ECO:0008006" key="6">
    <source>
        <dbReference type="Google" id="ProtNLM"/>
    </source>
</evidence>
<dbReference type="Proteomes" id="UP001144396">
    <property type="component" value="Unassembled WGS sequence"/>
</dbReference>